<dbReference type="PROSITE" id="PS50144">
    <property type="entry name" value="MATH"/>
    <property type="match status" value="1"/>
</dbReference>
<dbReference type="PANTHER" id="PTHR46162">
    <property type="entry name" value="TRAF-LIKE FAMILY PROTEIN"/>
    <property type="match status" value="1"/>
</dbReference>
<keyword evidence="4" id="KW-1185">Reference proteome</keyword>
<protein>
    <recommendedName>
        <fullName evidence="2">MATH domain-containing protein</fullName>
    </recommendedName>
</protein>
<evidence type="ECO:0000259" key="2">
    <source>
        <dbReference type="PROSITE" id="PS50144"/>
    </source>
</evidence>
<dbReference type="Gene3D" id="2.60.210.10">
    <property type="entry name" value="Apoptosis, Tumor Necrosis Factor Receptor Associated Protein 2, Chain A"/>
    <property type="match status" value="2"/>
</dbReference>
<sequence length="235" mass="26581">MKLFSFLVIAILFLQALAEVSLLSNAANSLANIRDGEGDVLALHKKHRYHPKKINCSHACSRRCKESSRKKVCHRACKTCCERCHCVPPEAKGALKYFDNSRTEHGCAQLISLDELNDPCNGYLVNDCCVFGVEVFVIQPSSRNEETLTMVKEPSGRTYTWSIKNFSKLNGNLQYSNEFTVGGRKWYSDGIAKPAPPQQQSQQQSKLMRIFFKKATTLELQEVRVKVKVNDNSWS</sequence>
<dbReference type="Pfam" id="PF22486">
    <property type="entry name" value="MATH_2"/>
    <property type="match status" value="1"/>
</dbReference>
<dbReference type="Proteomes" id="UP001168877">
    <property type="component" value="Unassembled WGS sequence"/>
</dbReference>
<dbReference type="Pfam" id="PF02704">
    <property type="entry name" value="GASA"/>
    <property type="match status" value="1"/>
</dbReference>
<dbReference type="InterPro" id="IPR003854">
    <property type="entry name" value="GASA"/>
</dbReference>
<dbReference type="AlphaFoldDB" id="A0AA39RLD5"/>
<dbReference type="PANTHER" id="PTHR46162:SF40">
    <property type="entry name" value="TRAF-LIKE FAMILY PROTEIN"/>
    <property type="match status" value="1"/>
</dbReference>
<proteinExistence type="predicted"/>
<accession>A0AA39RLD5</accession>
<reference evidence="3" key="1">
    <citation type="journal article" date="2022" name="Plant J.">
        <title>Strategies of tolerance reflected in two North American maple genomes.</title>
        <authorList>
            <person name="McEvoy S.L."/>
            <person name="Sezen U.U."/>
            <person name="Trouern-Trend A."/>
            <person name="McMahon S.M."/>
            <person name="Schaberg P.G."/>
            <person name="Yang J."/>
            <person name="Wegrzyn J.L."/>
            <person name="Swenson N.G."/>
        </authorList>
    </citation>
    <scope>NUCLEOTIDE SEQUENCE</scope>
    <source>
        <strain evidence="3">NS2018</strain>
    </source>
</reference>
<dbReference type="InterPro" id="IPR008974">
    <property type="entry name" value="TRAF-like"/>
</dbReference>
<evidence type="ECO:0000256" key="1">
    <source>
        <dbReference type="SAM" id="SignalP"/>
    </source>
</evidence>
<keyword evidence="1" id="KW-0732">Signal</keyword>
<dbReference type="CDD" id="cd00121">
    <property type="entry name" value="MATH"/>
    <property type="match status" value="1"/>
</dbReference>
<feature type="signal peptide" evidence="1">
    <location>
        <begin position="1"/>
        <end position="18"/>
    </location>
</feature>
<evidence type="ECO:0000313" key="3">
    <source>
        <dbReference type="EMBL" id="KAK0575857.1"/>
    </source>
</evidence>
<feature type="chain" id="PRO_5041425131" description="MATH domain-containing protein" evidence="1">
    <location>
        <begin position="19"/>
        <end position="235"/>
    </location>
</feature>
<reference evidence="3" key="2">
    <citation type="submission" date="2023-06" db="EMBL/GenBank/DDBJ databases">
        <authorList>
            <person name="Swenson N.G."/>
            <person name="Wegrzyn J.L."/>
            <person name="Mcevoy S.L."/>
        </authorList>
    </citation>
    <scope>NUCLEOTIDE SEQUENCE</scope>
    <source>
        <strain evidence="3">NS2018</strain>
        <tissue evidence="3">Leaf</tissue>
    </source>
</reference>
<dbReference type="SUPFAM" id="SSF49599">
    <property type="entry name" value="TRAF domain-like"/>
    <property type="match status" value="2"/>
</dbReference>
<dbReference type="EMBL" id="JAUESC010000386">
    <property type="protein sequence ID" value="KAK0575857.1"/>
    <property type="molecule type" value="Genomic_DNA"/>
</dbReference>
<feature type="domain" description="MATH" evidence="2">
    <location>
        <begin position="156"/>
        <end position="235"/>
    </location>
</feature>
<evidence type="ECO:0000313" key="4">
    <source>
        <dbReference type="Proteomes" id="UP001168877"/>
    </source>
</evidence>
<dbReference type="InterPro" id="IPR002083">
    <property type="entry name" value="MATH/TRAF_dom"/>
</dbReference>
<organism evidence="3 4">
    <name type="scientific">Acer saccharum</name>
    <name type="common">Sugar maple</name>
    <dbReference type="NCBI Taxonomy" id="4024"/>
    <lineage>
        <taxon>Eukaryota</taxon>
        <taxon>Viridiplantae</taxon>
        <taxon>Streptophyta</taxon>
        <taxon>Embryophyta</taxon>
        <taxon>Tracheophyta</taxon>
        <taxon>Spermatophyta</taxon>
        <taxon>Magnoliopsida</taxon>
        <taxon>eudicotyledons</taxon>
        <taxon>Gunneridae</taxon>
        <taxon>Pentapetalae</taxon>
        <taxon>rosids</taxon>
        <taxon>malvids</taxon>
        <taxon>Sapindales</taxon>
        <taxon>Sapindaceae</taxon>
        <taxon>Hippocastanoideae</taxon>
        <taxon>Acereae</taxon>
        <taxon>Acer</taxon>
    </lineage>
</organism>
<name>A0AA39RLD5_ACESA</name>
<gene>
    <name evidence="3" type="ORF">LWI29_008231</name>
</gene>
<comment type="caution">
    <text evidence="3">The sequence shown here is derived from an EMBL/GenBank/DDBJ whole genome shotgun (WGS) entry which is preliminary data.</text>
</comment>